<reference evidence="3 4" key="1">
    <citation type="submission" date="2017-12" db="EMBL/GenBank/DDBJ databases">
        <title>Streptomyces populusis sp. nov., a novel endophytic actinobacterium isolated from stems of Populus adenopoda Maxim.</title>
        <authorList>
            <person name="Wang Z."/>
        </authorList>
    </citation>
    <scope>NUCLEOTIDE SEQUENCE [LARGE SCALE GENOMIC DNA]</scope>
    <source>
        <strain evidence="3 4">A249</strain>
    </source>
</reference>
<gene>
    <name evidence="3" type="ORF">CW362_35420</name>
</gene>
<evidence type="ECO:0000313" key="3">
    <source>
        <dbReference type="EMBL" id="PKT68370.1"/>
    </source>
</evidence>
<protein>
    <submittedName>
        <fullName evidence="3">ATP-binding protein</fullName>
    </submittedName>
</protein>
<evidence type="ECO:0000256" key="1">
    <source>
        <dbReference type="ARBA" id="ARBA00022527"/>
    </source>
</evidence>
<sequence>MREAHGLRTTVPAHPSRVPGVRATVAECLTRLRLPAERVEDAVLAAGELFTNALRHGSPDRGDSITVGIECDPRELRVSVADRSSALPVARTADGTEESGRGLAIVAALSDEWGVAPADPGTTGKKVWFSMVLQRVP</sequence>
<keyword evidence="1" id="KW-0418">Kinase</keyword>
<dbReference type="Pfam" id="PF13581">
    <property type="entry name" value="HATPase_c_2"/>
    <property type="match status" value="1"/>
</dbReference>
<dbReference type="CDD" id="cd16936">
    <property type="entry name" value="HATPase_RsbW-like"/>
    <property type="match status" value="1"/>
</dbReference>
<dbReference type="Gene3D" id="3.30.565.10">
    <property type="entry name" value="Histidine kinase-like ATPase, C-terminal domain"/>
    <property type="match status" value="1"/>
</dbReference>
<keyword evidence="1" id="KW-0723">Serine/threonine-protein kinase</keyword>
<organism evidence="3 4">
    <name type="scientific">Streptomyces populi</name>
    <dbReference type="NCBI Taxonomy" id="2058924"/>
    <lineage>
        <taxon>Bacteria</taxon>
        <taxon>Bacillati</taxon>
        <taxon>Actinomycetota</taxon>
        <taxon>Actinomycetes</taxon>
        <taxon>Kitasatosporales</taxon>
        <taxon>Streptomycetaceae</taxon>
        <taxon>Streptomyces</taxon>
    </lineage>
</organism>
<feature type="domain" description="Histidine kinase/HSP90-like ATPase" evidence="2">
    <location>
        <begin position="11"/>
        <end position="129"/>
    </location>
</feature>
<keyword evidence="3" id="KW-0547">Nucleotide-binding</keyword>
<comment type="caution">
    <text evidence="3">The sequence shown here is derived from an EMBL/GenBank/DDBJ whole genome shotgun (WGS) entry which is preliminary data.</text>
</comment>
<dbReference type="GO" id="GO:0005524">
    <property type="term" value="F:ATP binding"/>
    <property type="evidence" value="ECO:0007669"/>
    <property type="project" value="UniProtKB-KW"/>
</dbReference>
<keyword evidence="3" id="KW-0067">ATP-binding</keyword>
<keyword evidence="4" id="KW-1185">Reference proteome</keyword>
<dbReference type="OrthoDB" id="3527613at2"/>
<dbReference type="InterPro" id="IPR050267">
    <property type="entry name" value="Anti-sigma-factor_SerPK"/>
</dbReference>
<dbReference type="InterPro" id="IPR036890">
    <property type="entry name" value="HATPase_C_sf"/>
</dbReference>
<dbReference type="GO" id="GO:0004674">
    <property type="term" value="F:protein serine/threonine kinase activity"/>
    <property type="evidence" value="ECO:0007669"/>
    <property type="project" value="UniProtKB-KW"/>
</dbReference>
<dbReference type="EMBL" id="PJOS01000115">
    <property type="protein sequence ID" value="PKT68370.1"/>
    <property type="molecule type" value="Genomic_DNA"/>
</dbReference>
<name>A0A2I0SEN6_9ACTN</name>
<evidence type="ECO:0000313" key="4">
    <source>
        <dbReference type="Proteomes" id="UP000236178"/>
    </source>
</evidence>
<dbReference type="SUPFAM" id="SSF55874">
    <property type="entry name" value="ATPase domain of HSP90 chaperone/DNA topoisomerase II/histidine kinase"/>
    <property type="match status" value="1"/>
</dbReference>
<proteinExistence type="predicted"/>
<accession>A0A2I0SEN6</accession>
<dbReference type="PANTHER" id="PTHR35526">
    <property type="entry name" value="ANTI-SIGMA-F FACTOR RSBW-RELATED"/>
    <property type="match status" value="1"/>
</dbReference>
<evidence type="ECO:0000259" key="2">
    <source>
        <dbReference type="Pfam" id="PF13581"/>
    </source>
</evidence>
<dbReference type="AlphaFoldDB" id="A0A2I0SEN6"/>
<keyword evidence="1" id="KW-0808">Transferase</keyword>
<dbReference type="Proteomes" id="UP000236178">
    <property type="component" value="Unassembled WGS sequence"/>
</dbReference>
<dbReference type="InterPro" id="IPR003594">
    <property type="entry name" value="HATPase_dom"/>
</dbReference>
<dbReference type="PANTHER" id="PTHR35526:SF3">
    <property type="entry name" value="ANTI-SIGMA-F FACTOR RSBW"/>
    <property type="match status" value="1"/>
</dbReference>